<organism evidence="1 2">
    <name type="scientific">Rhododendron griersonianum</name>
    <dbReference type="NCBI Taxonomy" id="479676"/>
    <lineage>
        <taxon>Eukaryota</taxon>
        <taxon>Viridiplantae</taxon>
        <taxon>Streptophyta</taxon>
        <taxon>Embryophyta</taxon>
        <taxon>Tracheophyta</taxon>
        <taxon>Spermatophyta</taxon>
        <taxon>Magnoliopsida</taxon>
        <taxon>eudicotyledons</taxon>
        <taxon>Gunneridae</taxon>
        <taxon>Pentapetalae</taxon>
        <taxon>asterids</taxon>
        <taxon>Ericales</taxon>
        <taxon>Ericaceae</taxon>
        <taxon>Ericoideae</taxon>
        <taxon>Rhodoreae</taxon>
        <taxon>Rhododendron</taxon>
    </lineage>
</organism>
<protein>
    <submittedName>
        <fullName evidence="1">Uncharacterized protein</fullName>
    </submittedName>
</protein>
<evidence type="ECO:0000313" key="2">
    <source>
        <dbReference type="Proteomes" id="UP000823749"/>
    </source>
</evidence>
<gene>
    <name evidence="1" type="ORF">RHGRI_019426</name>
</gene>
<evidence type="ECO:0000313" key="1">
    <source>
        <dbReference type="EMBL" id="KAG5538877.1"/>
    </source>
</evidence>
<dbReference type="Proteomes" id="UP000823749">
    <property type="component" value="Chromosome 7"/>
</dbReference>
<dbReference type="EMBL" id="JACTNZ010000007">
    <property type="protein sequence ID" value="KAG5538877.1"/>
    <property type="molecule type" value="Genomic_DNA"/>
</dbReference>
<name>A0AAV6JGE2_9ERIC</name>
<comment type="caution">
    <text evidence="1">The sequence shown here is derived from an EMBL/GenBank/DDBJ whole genome shotgun (WGS) entry which is preliminary data.</text>
</comment>
<proteinExistence type="predicted"/>
<sequence length="170" mass="19129">MLLTEEINDETSIGEASIGWIYYRRRNWNRGMLLTEASQSIRSSAHLSAKKLGAKITETIDIELTVEVNGDMGLEEYAFYDATCNVDNALAQLSGLQSLGRMGRSWPVQVGHGAGEFYRVHSKKGRDQFVWRNRVVVLPSWECSGKKMSKNSKLNIQPGRLTEEAINYGK</sequence>
<accession>A0AAV6JGE2</accession>
<reference evidence="1" key="1">
    <citation type="submission" date="2020-08" db="EMBL/GenBank/DDBJ databases">
        <title>Plant Genome Project.</title>
        <authorList>
            <person name="Zhang R.-G."/>
        </authorList>
    </citation>
    <scope>NUCLEOTIDE SEQUENCE</scope>
    <source>
        <strain evidence="1">WSP0</strain>
        <tissue evidence="1">Leaf</tissue>
    </source>
</reference>
<dbReference type="AlphaFoldDB" id="A0AAV6JGE2"/>
<keyword evidence="2" id="KW-1185">Reference proteome</keyword>